<evidence type="ECO:0000313" key="3">
    <source>
        <dbReference type="EMBL" id="MCV7421272.1"/>
    </source>
</evidence>
<gene>
    <name evidence="3" type="ORF">H7K45_12035</name>
</gene>
<dbReference type="Proteomes" id="UP001141629">
    <property type="component" value="Unassembled WGS sequence"/>
</dbReference>
<evidence type="ECO:0000256" key="2">
    <source>
        <dbReference type="ARBA" id="ARBA00022679"/>
    </source>
</evidence>
<sequence length="313" mass="33069">MAVTTPVVYVLRALGLGDLLTAVPALRGLRRHYPVARLVLAAPERYRELALMTGAVDDVVPTAALGDLAPLRHPPELAVNLHGSGPQSISHVVALEPRAVLSHRHRRFPAVPGPPWREDLHEVDRWCMLLASAGIASDPSDLILDRPAATPGRAGTVVVHPGASAAARRWPLDRFAQIAAALHADGHDVLVTGVADERPLAIEVAEAAGLPESSVMAGRLTVRELVSLIGCSRLVVCGDTGVGHVATATSTPSVVLFGPTAPSRWGPRNPDRHLVLWSGRLGDPHGDRPHRGLLEIAVSDVLDASRALLARSA</sequence>
<dbReference type="GO" id="GO:0008713">
    <property type="term" value="F:ADP-heptose-lipopolysaccharide heptosyltransferase activity"/>
    <property type="evidence" value="ECO:0007669"/>
    <property type="project" value="TreeGrafter"/>
</dbReference>
<dbReference type="PANTHER" id="PTHR30160:SF1">
    <property type="entry name" value="LIPOPOLYSACCHARIDE 1,2-N-ACETYLGLUCOSAMINETRANSFERASE-RELATED"/>
    <property type="match status" value="1"/>
</dbReference>
<dbReference type="GO" id="GO:0005829">
    <property type="term" value="C:cytosol"/>
    <property type="evidence" value="ECO:0007669"/>
    <property type="project" value="TreeGrafter"/>
</dbReference>
<dbReference type="CDD" id="cd03789">
    <property type="entry name" value="GT9_LPS_heptosyltransferase"/>
    <property type="match status" value="1"/>
</dbReference>
<keyword evidence="2" id="KW-0808">Transferase</keyword>
<keyword evidence="1" id="KW-0328">Glycosyltransferase</keyword>
<dbReference type="RefSeq" id="WP_263996047.1">
    <property type="nucleotide sequence ID" value="NZ_JACKVK010000008.1"/>
</dbReference>
<dbReference type="PANTHER" id="PTHR30160">
    <property type="entry name" value="TETRAACYLDISACCHARIDE 4'-KINASE-RELATED"/>
    <property type="match status" value="1"/>
</dbReference>
<protein>
    <submittedName>
        <fullName evidence="3">Glycosyltransferase family 9 protein</fullName>
    </submittedName>
</protein>
<dbReference type="Pfam" id="PF01075">
    <property type="entry name" value="Glyco_transf_9"/>
    <property type="match status" value="1"/>
</dbReference>
<comment type="caution">
    <text evidence="3">The sequence shown here is derived from an EMBL/GenBank/DDBJ whole genome shotgun (WGS) entry which is preliminary data.</text>
</comment>
<dbReference type="GO" id="GO:0009244">
    <property type="term" value="P:lipopolysaccharide core region biosynthetic process"/>
    <property type="evidence" value="ECO:0007669"/>
    <property type="project" value="TreeGrafter"/>
</dbReference>
<evidence type="ECO:0000313" key="4">
    <source>
        <dbReference type="Proteomes" id="UP001141629"/>
    </source>
</evidence>
<accession>A0A9X2YL10</accession>
<dbReference type="InterPro" id="IPR051199">
    <property type="entry name" value="LPS_LOS_Heptosyltrfase"/>
</dbReference>
<keyword evidence="4" id="KW-1185">Reference proteome</keyword>
<dbReference type="SUPFAM" id="SSF53756">
    <property type="entry name" value="UDP-Glycosyltransferase/glycogen phosphorylase"/>
    <property type="match status" value="1"/>
</dbReference>
<reference evidence="3" key="2">
    <citation type="journal article" date="2022" name="BMC Genomics">
        <title>Comparative genome analysis of mycobacteria focusing on tRNA and non-coding RNA.</title>
        <authorList>
            <person name="Behra P.R.K."/>
            <person name="Pettersson B.M.F."/>
            <person name="Ramesh M."/>
            <person name="Das S."/>
            <person name="Dasgupta S."/>
            <person name="Kirsebom L.A."/>
        </authorList>
    </citation>
    <scope>NUCLEOTIDE SEQUENCE</scope>
    <source>
        <strain evidence="3">DSM 44838</strain>
    </source>
</reference>
<dbReference type="InterPro" id="IPR002201">
    <property type="entry name" value="Glyco_trans_9"/>
</dbReference>
<dbReference type="EMBL" id="JACKVK010000008">
    <property type="protein sequence ID" value="MCV7421272.1"/>
    <property type="molecule type" value="Genomic_DNA"/>
</dbReference>
<dbReference type="Gene3D" id="3.40.50.2000">
    <property type="entry name" value="Glycogen Phosphorylase B"/>
    <property type="match status" value="2"/>
</dbReference>
<name>A0A9X2YL10_9MYCO</name>
<dbReference type="AlphaFoldDB" id="A0A9X2YL10"/>
<reference evidence="3" key="1">
    <citation type="submission" date="2020-07" db="EMBL/GenBank/DDBJ databases">
        <authorList>
            <person name="Pettersson B.M.F."/>
            <person name="Behra P.R.K."/>
            <person name="Ramesh M."/>
            <person name="Das S."/>
            <person name="Dasgupta S."/>
            <person name="Kirsebom L.A."/>
        </authorList>
    </citation>
    <scope>NUCLEOTIDE SEQUENCE</scope>
    <source>
        <strain evidence="3">DSM 44838</strain>
    </source>
</reference>
<evidence type="ECO:0000256" key="1">
    <source>
        <dbReference type="ARBA" id="ARBA00022676"/>
    </source>
</evidence>
<proteinExistence type="predicted"/>
<organism evidence="3 4">
    <name type="scientific">Mycobacterium yunnanensis</name>
    <dbReference type="NCBI Taxonomy" id="368477"/>
    <lineage>
        <taxon>Bacteria</taxon>
        <taxon>Bacillati</taxon>
        <taxon>Actinomycetota</taxon>
        <taxon>Actinomycetes</taxon>
        <taxon>Mycobacteriales</taxon>
        <taxon>Mycobacteriaceae</taxon>
        <taxon>Mycobacterium</taxon>
    </lineage>
</organism>